<dbReference type="GO" id="GO:0030570">
    <property type="term" value="F:pectate lyase activity"/>
    <property type="evidence" value="ECO:0007669"/>
    <property type="project" value="InterPro"/>
</dbReference>
<dbReference type="SUPFAM" id="SSF51126">
    <property type="entry name" value="Pectin lyase-like"/>
    <property type="match status" value="1"/>
</dbReference>
<dbReference type="Gene3D" id="2.160.20.10">
    <property type="entry name" value="Single-stranded right-handed beta-helix, Pectin lyase-like"/>
    <property type="match status" value="1"/>
</dbReference>
<accession>A0A436ZZ17</accession>
<dbReference type="VEuPathDB" id="FungiDB:DFL_005731"/>
<keyword evidence="2" id="KW-0732">Signal</keyword>
<comment type="caution">
    <text evidence="6">The sequence shown here is derived from an EMBL/GenBank/DDBJ whole genome shotgun (WGS) entry which is preliminary data.</text>
</comment>
<dbReference type="RefSeq" id="XP_067489507.1">
    <property type="nucleotide sequence ID" value="XM_067635036.1"/>
</dbReference>
<evidence type="ECO:0000256" key="1">
    <source>
        <dbReference type="ARBA" id="ARBA00010980"/>
    </source>
</evidence>
<comment type="subcellular location">
    <subcellularLocation>
        <location evidence="4">Secreted</location>
    </subcellularLocation>
</comment>
<dbReference type="PANTHER" id="PTHR31683:SF18">
    <property type="entry name" value="PECTATE LYASE 21-RELATED"/>
    <property type="match status" value="1"/>
</dbReference>
<keyword evidence="4" id="KW-0964">Secreted</keyword>
<dbReference type="AlphaFoldDB" id="A0A436ZZ17"/>
<keyword evidence="3 4" id="KW-0456">Lyase</keyword>
<proteinExistence type="inferred from homology"/>
<dbReference type="PANTHER" id="PTHR31683">
    <property type="entry name" value="PECTATE LYASE 18-RELATED"/>
    <property type="match status" value="1"/>
</dbReference>
<dbReference type="Proteomes" id="UP000283090">
    <property type="component" value="Unassembled WGS sequence"/>
</dbReference>
<dbReference type="InterPro" id="IPR002022">
    <property type="entry name" value="Pec_lyase"/>
</dbReference>
<evidence type="ECO:0000259" key="5">
    <source>
        <dbReference type="SMART" id="SM00656"/>
    </source>
</evidence>
<dbReference type="Pfam" id="PF00544">
    <property type="entry name" value="Pectate_lyase_4"/>
    <property type="match status" value="1"/>
</dbReference>
<dbReference type="InterPro" id="IPR045032">
    <property type="entry name" value="PEL"/>
</dbReference>
<sequence>MDLQSNLSLAKQSKELSIQTFKLQDLDWQSLESTMHKEQILLLALVPAVLGCLNTDTNSCASFIKSQVATASPFCATFTQTVVTATTGLPSWATNCSNKPSMISAECSCAYTGGSNPTTTLVTTTRATTATTTTTRAATTTAGGGTGTGCAPVNQLAGFGASASGAGTSGGTTVTSCSALTAAAKNGGVIKINGLLSGCGVVDLISGTSLLGVGSNSGIVDGGIRIKKANNVIVRNLKFSPAKKGDAVSLDGATNVWIDHNEFYSLGLVGGKDDYDGLLDITHASDLVTISWNKFRDHWKGSLVGHSDSNASEDTGKLKVTYHHNSFNNVNSRLPSLRFGTGHMYSNCYTNCPTSGVNSRMGAQVLVENCSFTNVPLSVVTNLDSKSDGYATERNNIFTGTSTTRITQASNFSPPYSYTMTSASNACGCVSSNAGVGIVTF</sequence>
<comment type="similarity">
    <text evidence="1 4">Belongs to the polysaccharide lyase 1 family.</text>
</comment>
<evidence type="ECO:0000256" key="2">
    <source>
        <dbReference type="ARBA" id="ARBA00022729"/>
    </source>
</evidence>
<feature type="domain" description="Pectate lyase" evidence="5">
    <location>
        <begin position="167"/>
        <end position="378"/>
    </location>
</feature>
<dbReference type="InterPro" id="IPR012334">
    <property type="entry name" value="Pectin_lyas_fold"/>
</dbReference>
<dbReference type="GO" id="GO:0000272">
    <property type="term" value="P:polysaccharide catabolic process"/>
    <property type="evidence" value="ECO:0007669"/>
    <property type="project" value="UniProtKB-KW"/>
</dbReference>
<keyword evidence="7" id="KW-1185">Reference proteome</keyword>
<dbReference type="InterPro" id="IPR011050">
    <property type="entry name" value="Pectin_lyase_fold/virulence"/>
</dbReference>
<keyword evidence="4" id="KW-0119">Carbohydrate metabolism</keyword>
<name>A0A436ZZ17_ARTFL</name>
<reference evidence="6 7" key="1">
    <citation type="submission" date="2019-01" db="EMBL/GenBank/DDBJ databases">
        <title>Intercellular communication is required for trap formation in the nematode-trapping fungus Duddingtonia flagrans.</title>
        <authorList>
            <person name="Youssar L."/>
            <person name="Wernet V."/>
            <person name="Hensel N."/>
            <person name="Hildebrandt H.-G."/>
            <person name="Fischer R."/>
        </authorList>
    </citation>
    <scope>NUCLEOTIDE SEQUENCE [LARGE SCALE GENOMIC DNA]</scope>
    <source>
        <strain evidence="6 7">CBS H-5679</strain>
    </source>
</reference>
<dbReference type="EMBL" id="SAEB01000007">
    <property type="protein sequence ID" value="RVD83963.1"/>
    <property type="molecule type" value="Genomic_DNA"/>
</dbReference>
<evidence type="ECO:0000256" key="4">
    <source>
        <dbReference type="RuleBase" id="RU361173"/>
    </source>
</evidence>
<dbReference type="SMART" id="SM00656">
    <property type="entry name" value="Amb_all"/>
    <property type="match status" value="1"/>
</dbReference>
<protein>
    <recommendedName>
        <fullName evidence="5">Pectate lyase domain-containing protein</fullName>
    </recommendedName>
</protein>
<gene>
    <name evidence="6" type="ORF">DFL_005731</name>
</gene>
<evidence type="ECO:0000313" key="7">
    <source>
        <dbReference type="Proteomes" id="UP000283090"/>
    </source>
</evidence>
<organism evidence="6 7">
    <name type="scientific">Arthrobotrys flagrans</name>
    <name type="common">Nematode-trapping fungus</name>
    <name type="synonym">Trichothecium flagrans</name>
    <dbReference type="NCBI Taxonomy" id="97331"/>
    <lineage>
        <taxon>Eukaryota</taxon>
        <taxon>Fungi</taxon>
        <taxon>Dikarya</taxon>
        <taxon>Ascomycota</taxon>
        <taxon>Pezizomycotina</taxon>
        <taxon>Orbiliomycetes</taxon>
        <taxon>Orbiliales</taxon>
        <taxon>Orbiliaceae</taxon>
        <taxon>Arthrobotrys</taxon>
    </lineage>
</organism>
<keyword evidence="4" id="KW-0624">Polysaccharide degradation</keyword>
<dbReference type="GeneID" id="93588042"/>
<dbReference type="OrthoDB" id="1637350at2759"/>
<evidence type="ECO:0000313" key="6">
    <source>
        <dbReference type="EMBL" id="RVD83963.1"/>
    </source>
</evidence>
<dbReference type="STRING" id="97331.A0A436ZZ17"/>
<dbReference type="GO" id="GO:0005576">
    <property type="term" value="C:extracellular region"/>
    <property type="evidence" value="ECO:0007669"/>
    <property type="project" value="UniProtKB-SubCell"/>
</dbReference>
<evidence type="ECO:0000256" key="3">
    <source>
        <dbReference type="ARBA" id="ARBA00023239"/>
    </source>
</evidence>